<sequence>MKEERPTFIIQVGRAETHINSARLGRILAIRTKITSLQQPAMQMWKPRRPHHHSRWWRGTMMLPVSKYHNGCPGHRIRYAPPPTPTLPTPTPPTPLPPPLLPPFYCYNLTLLCI</sequence>
<dbReference type="EMBL" id="JAUDFV010000074">
    <property type="protein sequence ID" value="KAL2734465.1"/>
    <property type="molecule type" value="Genomic_DNA"/>
</dbReference>
<dbReference type="AlphaFoldDB" id="A0ABD2BNV6"/>
<keyword evidence="2" id="KW-1185">Reference proteome</keyword>
<dbReference type="Proteomes" id="UP001607302">
    <property type="component" value="Unassembled WGS sequence"/>
</dbReference>
<reference evidence="1 2" key="1">
    <citation type="journal article" date="2024" name="Ann. Entomol. Soc. Am.">
        <title>Genomic analyses of the southern and eastern yellowjacket wasps (Hymenoptera: Vespidae) reveal evolutionary signatures of social life.</title>
        <authorList>
            <person name="Catto M.A."/>
            <person name="Caine P.B."/>
            <person name="Orr S.E."/>
            <person name="Hunt B.G."/>
            <person name="Goodisman M.A.D."/>
        </authorList>
    </citation>
    <scope>NUCLEOTIDE SEQUENCE [LARGE SCALE GENOMIC DNA]</scope>
    <source>
        <strain evidence="1">233</strain>
        <tissue evidence="1">Head and thorax</tissue>
    </source>
</reference>
<evidence type="ECO:0000313" key="2">
    <source>
        <dbReference type="Proteomes" id="UP001607302"/>
    </source>
</evidence>
<gene>
    <name evidence="1" type="ORF">V1478_004163</name>
</gene>
<accession>A0ABD2BNV6</accession>
<evidence type="ECO:0000313" key="1">
    <source>
        <dbReference type="EMBL" id="KAL2734465.1"/>
    </source>
</evidence>
<name>A0ABD2BNV6_VESSQ</name>
<organism evidence="1 2">
    <name type="scientific">Vespula squamosa</name>
    <name type="common">Southern yellow jacket</name>
    <name type="synonym">Wasp</name>
    <dbReference type="NCBI Taxonomy" id="30214"/>
    <lineage>
        <taxon>Eukaryota</taxon>
        <taxon>Metazoa</taxon>
        <taxon>Ecdysozoa</taxon>
        <taxon>Arthropoda</taxon>
        <taxon>Hexapoda</taxon>
        <taxon>Insecta</taxon>
        <taxon>Pterygota</taxon>
        <taxon>Neoptera</taxon>
        <taxon>Endopterygota</taxon>
        <taxon>Hymenoptera</taxon>
        <taxon>Apocrita</taxon>
        <taxon>Aculeata</taxon>
        <taxon>Vespoidea</taxon>
        <taxon>Vespidae</taxon>
        <taxon>Vespinae</taxon>
        <taxon>Vespula</taxon>
    </lineage>
</organism>
<comment type="caution">
    <text evidence="1">The sequence shown here is derived from an EMBL/GenBank/DDBJ whole genome shotgun (WGS) entry which is preliminary data.</text>
</comment>
<protein>
    <submittedName>
        <fullName evidence="1">Uncharacterized protein</fullName>
    </submittedName>
</protein>
<proteinExistence type="predicted"/>